<keyword evidence="2 5" id="KW-0812">Transmembrane</keyword>
<evidence type="ECO:0000256" key="1">
    <source>
        <dbReference type="ARBA" id="ARBA00004141"/>
    </source>
</evidence>
<evidence type="ECO:0000256" key="3">
    <source>
        <dbReference type="ARBA" id="ARBA00022989"/>
    </source>
</evidence>
<evidence type="ECO:0000256" key="2">
    <source>
        <dbReference type="ARBA" id="ARBA00022692"/>
    </source>
</evidence>
<dbReference type="SUPFAM" id="SSF144083">
    <property type="entry name" value="Magnesium transport protein CorA, transmembrane region"/>
    <property type="match status" value="1"/>
</dbReference>
<proteinExistence type="predicted"/>
<dbReference type="PANTHER" id="PTHR21535:SF51">
    <property type="entry name" value="MANGANESE RESISTANCE PROTEIN MNR2"/>
    <property type="match status" value="1"/>
</dbReference>
<reference evidence="6 7" key="1">
    <citation type="submission" date="2015-12" db="EMBL/GenBank/DDBJ databases">
        <title>The genome of Folsomia candida.</title>
        <authorList>
            <person name="Faddeeva A."/>
            <person name="Derks M.F."/>
            <person name="Anvar Y."/>
            <person name="Smit S."/>
            <person name="Van Straalen N."/>
            <person name="Roelofs D."/>
        </authorList>
    </citation>
    <scope>NUCLEOTIDE SEQUENCE [LARGE SCALE GENOMIC DNA]</scope>
    <source>
        <strain evidence="6 7">VU population</strain>
        <tissue evidence="6">Whole body</tissue>
    </source>
</reference>
<keyword evidence="4 5" id="KW-0472">Membrane</keyword>
<dbReference type="Proteomes" id="UP000198287">
    <property type="component" value="Unassembled WGS sequence"/>
</dbReference>
<feature type="transmembrane region" description="Helical" evidence="5">
    <location>
        <begin position="206"/>
        <end position="224"/>
    </location>
</feature>
<dbReference type="GO" id="GO:0016020">
    <property type="term" value="C:membrane"/>
    <property type="evidence" value="ECO:0007669"/>
    <property type="project" value="UniProtKB-SubCell"/>
</dbReference>
<dbReference type="Pfam" id="PF01544">
    <property type="entry name" value="CorA"/>
    <property type="match status" value="1"/>
</dbReference>
<comment type="caution">
    <text evidence="6">The sequence shown here is derived from an EMBL/GenBank/DDBJ whole genome shotgun (WGS) entry which is preliminary data.</text>
</comment>
<accession>A0A226E3W5</accession>
<evidence type="ECO:0000313" key="7">
    <source>
        <dbReference type="Proteomes" id="UP000198287"/>
    </source>
</evidence>
<gene>
    <name evidence="6" type="ORF">Fcan01_12945</name>
</gene>
<comment type="subcellular location">
    <subcellularLocation>
        <location evidence="1">Membrane</location>
        <topology evidence="1">Multi-pass membrane protein</topology>
    </subcellularLocation>
</comment>
<name>A0A226E3W5_FOLCA</name>
<dbReference type="PANTHER" id="PTHR21535">
    <property type="entry name" value="MAGNESIUM AND COBALT TRANSPORT PROTEIN/MITOCHONDRIAL IMPORT INNER MEMBRANE TRANSLOCASE SUBUNIT TIM8"/>
    <property type="match status" value="1"/>
</dbReference>
<evidence type="ECO:0000313" key="6">
    <source>
        <dbReference type="EMBL" id="OXA51968.1"/>
    </source>
</evidence>
<dbReference type="Gene3D" id="1.20.58.340">
    <property type="entry name" value="Magnesium transport protein CorA, transmembrane region"/>
    <property type="match status" value="1"/>
</dbReference>
<keyword evidence="3 5" id="KW-1133">Transmembrane helix</keyword>
<dbReference type="AlphaFoldDB" id="A0A226E3W5"/>
<protein>
    <submittedName>
        <fullName evidence="6">Manganese resistance protein MNR2</fullName>
    </submittedName>
</protein>
<dbReference type="GO" id="GO:0046873">
    <property type="term" value="F:metal ion transmembrane transporter activity"/>
    <property type="evidence" value="ECO:0007669"/>
    <property type="project" value="InterPro"/>
</dbReference>
<evidence type="ECO:0000256" key="5">
    <source>
        <dbReference type="SAM" id="Phobius"/>
    </source>
</evidence>
<organism evidence="6 7">
    <name type="scientific">Folsomia candida</name>
    <name type="common">Springtail</name>
    <dbReference type="NCBI Taxonomy" id="158441"/>
    <lineage>
        <taxon>Eukaryota</taxon>
        <taxon>Metazoa</taxon>
        <taxon>Ecdysozoa</taxon>
        <taxon>Arthropoda</taxon>
        <taxon>Hexapoda</taxon>
        <taxon>Collembola</taxon>
        <taxon>Entomobryomorpha</taxon>
        <taxon>Isotomoidea</taxon>
        <taxon>Isotomidae</taxon>
        <taxon>Proisotominae</taxon>
        <taxon>Folsomia</taxon>
    </lineage>
</organism>
<dbReference type="InterPro" id="IPR002523">
    <property type="entry name" value="MgTranspt_CorA/ZnTranspt_ZntB"/>
</dbReference>
<sequence>MQPLLTRSRDIDLNILLFPDFVIIVHQGHHWSGFKDMLGFLNLLCSYGNSSLTPDWILFSIFIELNQDAKYCVKSLEPKILNLKVADSIMENGGENLDKDALATELSNVLTKNFENEFEIYKINGFIKPKIKVLKLLRPKCGNRIGSGVLNLLSGTRKEFEELGEALDHFSHILERSQDTCLTMANVRQSQESNQMGKAMKRISEVALLFLPLQALAGFLGMNVRVPFQQVDSTAPFWGIILSCSVLLVGLYRVSKSASKVRVVKKATSVGFKK</sequence>
<dbReference type="OrthoDB" id="29879at2759"/>
<feature type="transmembrane region" description="Helical" evidence="5">
    <location>
        <begin position="236"/>
        <end position="255"/>
    </location>
</feature>
<dbReference type="EMBL" id="LNIX01000007">
    <property type="protein sequence ID" value="OXA51968.1"/>
    <property type="molecule type" value="Genomic_DNA"/>
</dbReference>
<evidence type="ECO:0000256" key="4">
    <source>
        <dbReference type="ARBA" id="ARBA00023136"/>
    </source>
</evidence>
<keyword evidence="7" id="KW-1185">Reference proteome</keyword>
<dbReference type="InterPro" id="IPR045863">
    <property type="entry name" value="CorA_TM1_TM2"/>
</dbReference>